<reference evidence="4" key="1">
    <citation type="submission" date="2022-07" db="EMBL/GenBank/DDBJ databases">
        <authorList>
            <person name="Macas J."/>
            <person name="Novak P."/>
            <person name="Neumann P."/>
        </authorList>
    </citation>
    <scope>NUCLEOTIDE SEQUENCE</scope>
</reference>
<dbReference type="InterPro" id="IPR011990">
    <property type="entry name" value="TPR-like_helical_dom_sf"/>
</dbReference>
<feature type="repeat" description="PPR" evidence="3">
    <location>
        <begin position="521"/>
        <end position="555"/>
    </location>
</feature>
<evidence type="ECO:0000256" key="1">
    <source>
        <dbReference type="ARBA" id="ARBA00007626"/>
    </source>
</evidence>
<dbReference type="PROSITE" id="PS51375">
    <property type="entry name" value="PPR"/>
    <property type="match status" value="3"/>
</dbReference>
<dbReference type="PANTHER" id="PTHR46598:SF1">
    <property type="entry name" value="OS10G0422566 PROTEIN"/>
    <property type="match status" value="1"/>
</dbReference>
<organism evidence="4 5">
    <name type="scientific">Cuscuta europaea</name>
    <name type="common">European dodder</name>
    <dbReference type="NCBI Taxonomy" id="41803"/>
    <lineage>
        <taxon>Eukaryota</taxon>
        <taxon>Viridiplantae</taxon>
        <taxon>Streptophyta</taxon>
        <taxon>Embryophyta</taxon>
        <taxon>Tracheophyta</taxon>
        <taxon>Spermatophyta</taxon>
        <taxon>Magnoliopsida</taxon>
        <taxon>eudicotyledons</taxon>
        <taxon>Gunneridae</taxon>
        <taxon>Pentapetalae</taxon>
        <taxon>asterids</taxon>
        <taxon>lamiids</taxon>
        <taxon>Solanales</taxon>
        <taxon>Convolvulaceae</taxon>
        <taxon>Cuscuteae</taxon>
        <taxon>Cuscuta</taxon>
        <taxon>Cuscuta subgen. Cuscuta</taxon>
    </lineage>
</organism>
<dbReference type="NCBIfam" id="TIGR00756">
    <property type="entry name" value="PPR"/>
    <property type="match status" value="3"/>
</dbReference>
<dbReference type="Pfam" id="PF13812">
    <property type="entry name" value="PPR_3"/>
    <property type="match status" value="1"/>
</dbReference>
<evidence type="ECO:0000313" key="5">
    <source>
        <dbReference type="Proteomes" id="UP001152484"/>
    </source>
</evidence>
<protein>
    <recommendedName>
        <fullName evidence="6">Pentatricopeptide repeat-containing protein</fullName>
    </recommendedName>
</protein>
<keyword evidence="2" id="KW-0677">Repeat</keyword>
<evidence type="ECO:0000256" key="2">
    <source>
        <dbReference type="ARBA" id="ARBA00022737"/>
    </source>
</evidence>
<dbReference type="Gene3D" id="1.25.40.10">
    <property type="entry name" value="Tetratricopeptide repeat domain"/>
    <property type="match status" value="3"/>
</dbReference>
<dbReference type="EMBL" id="CAMAPE010000002">
    <property type="protein sequence ID" value="CAH9053503.1"/>
    <property type="molecule type" value="Genomic_DNA"/>
</dbReference>
<comment type="caution">
    <text evidence="4">The sequence shown here is derived from an EMBL/GenBank/DDBJ whole genome shotgun (WGS) entry which is preliminary data.</text>
</comment>
<dbReference type="InterPro" id="IPR002885">
    <property type="entry name" value="PPR_rpt"/>
</dbReference>
<proteinExistence type="inferred from homology"/>
<comment type="similarity">
    <text evidence="1">Belongs to the PPR family. P subfamily.</text>
</comment>
<evidence type="ECO:0000256" key="3">
    <source>
        <dbReference type="PROSITE-ProRule" id="PRU00708"/>
    </source>
</evidence>
<gene>
    <name evidence="4" type="ORF">CEURO_LOCUS512</name>
</gene>
<feature type="repeat" description="PPR" evidence="3">
    <location>
        <begin position="625"/>
        <end position="659"/>
    </location>
</feature>
<dbReference type="OrthoDB" id="726314at2759"/>
<keyword evidence="5" id="KW-1185">Reference proteome</keyword>
<sequence>MVPTRKLSHLMENFTLCSLNLNLANCSGKSLYKPLPIDADGKLKLVSQLAGMSLIDINRQCNLVSFQHLLSRSFSTLGGTVLVQAQDLGKMSEELEHTIDEHNLFYAWELLERHIRMDGLPRMSILNRLVTSCAECLEVQWLEKAYTLVEQIFQDGKINLMEKESLFYLSFAFSICRLPVPASTLLRKLVEIERFPPVGHWSAIIGHMSQSASGAYLAAELVLEIGYLFQDGRVDPRKKTNSHLIAMKPNITSFNISLAGCVLYGTTRKAEQLLDMMPRINIKADTTLLIIMAHIYEKNGRLDELKKLKRHVDEAHNLTDTQFRQFYNCLLACHLSSGDLESASHMVLEMLRKAKKAQNSLGVANLLFESSKRFNCSLNLARDVYGGGDLNRGNQENLQQKILSFPDFCRDRKFLKLQAEAEELLDDLVVKLQNQIEFITSENGILKPTESVYVKLVKAFLEAGRTQDLVAFLIKAEKEDSPVSVDDSVLVQSIHTCISLGWLDLAHDLLDEMRLAGVKTGSFVYSSLMKAYCQEKRTGDVMSLLRDARRAGVQLDTSCYDVMIQSQVLHRDTESALHLFKEMKEAKIPRSGQHKRFECIDGNEEANLMSRLLQEIKDGQKVDYGVHDWNNVIHFFCKKRLMKDADKAFKKMRSLGHLPNAQTFHSLVTGYASVGGEYTEVADLWGQMKSIANCGGMRFDEELLDGVLYTFVRGGFFTRANEVVEMMEERKMFVDKYKYRVLFLKYHKTLYKGKAPKFQTEAHLKKREAALTFKRWVGLH</sequence>
<feature type="repeat" description="PPR" evidence="3">
    <location>
        <begin position="556"/>
        <end position="590"/>
    </location>
</feature>
<dbReference type="Proteomes" id="UP001152484">
    <property type="component" value="Unassembled WGS sequence"/>
</dbReference>
<evidence type="ECO:0000313" key="4">
    <source>
        <dbReference type="EMBL" id="CAH9053503.1"/>
    </source>
</evidence>
<dbReference type="PANTHER" id="PTHR46598">
    <property type="entry name" value="BNAC05G43320D PROTEIN"/>
    <property type="match status" value="1"/>
</dbReference>
<dbReference type="AlphaFoldDB" id="A0A9P1DWI2"/>
<accession>A0A9P1DWI2</accession>
<evidence type="ECO:0008006" key="6">
    <source>
        <dbReference type="Google" id="ProtNLM"/>
    </source>
</evidence>
<dbReference type="Pfam" id="PF13041">
    <property type="entry name" value="PPR_2"/>
    <property type="match status" value="1"/>
</dbReference>
<dbReference type="Pfam" id="PF01535">
    <property type="entry name" value="PPR"/>
    <property type="match status" value="1"/>
</dbReference>
<name>A0A9P1DWI2_CUSEU</name>